<evidence type="ECO:0000259" key="1">
    <source>
        <dbReference type="PROSITE" id="PS51707"/>
    </source>
</evidence>
<dbReference type="PROSITE" id="PS51707">
    <property type="entry name" value="CYTH"/>
    <property type="match status" value="1"/>
</dbReference>
<accession>A0A517E164</accession>
<evidence type="ECO:0000259" key="2">
    <source>
        <dbReference type="PROSITE" id="PS51708"/>
    </source>
</evidence>
<dbReference type="SMART" id="SM01118">
    <property type="entry name" value="CYTH"/>
    <property type="match status" value="1"/>
</dbReference>
<dbReference type="GO" id="GO:0046872">
    <property type="term" value="F:metal ion binding"/>
    <property type="evidence" value="ECO:0007669"/>
    <property type="project" value="TreeGrafter"/>
</dbReference>
<keyword evidence="4" id="KW-1185">Reference proteome</keyword>
<sequence length="532" mass="59165">MSNTEAELKLRLADPACIERLLTSPLLTELSVQPASAQRLETTYYDTADQRLLKSRLSYRLRLADRQWIATVKADGTSDGGLHQRKEYNIPTDSPLPSIEPFLTTDIGGRLAEAAGSSRLEPIFSTNFERYLLDIITPNGSSIELALDNGNICAGAKQQQILELELELKAGHTRDLVWLGAALAAEFALLPEQKSKLYRATLLAGLADARADDTPQPSPLKKKSAALPACKVLCQIIVFAIHQAIAGQQSYISCPDNPETLHDFRIALRKLQALLHFAKPLLDIEEYLFWQDKLSIWGNKLGDMRDLDVFSAAWEEMADYMAEMLPQTASKSGLAALIDTKHDNARDSLHRAVISGQLTPALLGLWAFIETWADKNAATASPIFKDFLLTRLTHWLQQFLVLGDELDLTDLPAVQKLRTAGKRLRYTLDSLSPVLPENTRLLSKRLEKLQDLLGNVQDVAYTPPLLHELVKASASRLTHREAGLITGWQLARSAAAINSWHKVWNKVKKTALKQKKLKLNDDAAPPKRSPEI</sequence>
<dbReference type="InterPro" id="IPR007899">
    <property type="entry name" value="CHAD_dom"/>
</dbReference>
<dbReference type="OrthoDB" id="3034217at2"/>
<feature type="domain" description="CHAD" evidence="2">
    <location>
        <begin position="230"/>
        <end position="509"/>
    </location>
</feature>
<dbReference type="RefSeq" id="WP_144352635.1">
    <property type="nucleotide sequence ID" value="NZ_CP036259.1"/>
</dbReference>
<dbReference type="SUPFAM" id="SSF55154">
    <property type="entry name" value="CYTH-like phosphatases"/>
    <property type="match status" value="1"/>
</dbReference>
<evidence type="ECO:0000313" key="3">
    <source>
        <dbReference type="EMBL" id="QDR83347.1"/>
    </source>
</evidence>
<dbReference type="InterPro" id="IPR033469">
    <property type="entry name" value="CYTH-like_dom_sf"/>
</dbReference>
<dbReference type="PANTHER" id="PTHR39569:SF1">
    <property type="entry name" value="INORGANIC TRIPHOSPHATASE"/>
    <property type="match status" value="1"/>
</dbReference>
<dbReference type="Pfam" id="PF01928">
    <property type="entry name" value="CYTH"/>
    <property type="match status" value="1"/>
</dbReference>
<dbReference type="CDD" id="cd07756">
    <property type="entry name" value="CYTH-like_Pase_CHAD"/>
    <property type="match status" value="1"/>
</dbReference>
<dbReference type="KEGG" id="sted:SPTER_48310"/>
<dbReference type="PANTHER" id="PTHR39569">
    <property type="entry name" value="INORGANIC TRIPHOSPHATASE"/>
    <property type="match status" value="1"/>
</dbReference>
<dbReference type="Gene3D" id="2.40.320.10">
    <property type="entry name" value="Hypothetical Protein Pfu-838710-001"/>
    <property type="match status" value="1"/>
</dbReference>
<reference evidence="3 4" key="1">
    <citation type="submission" date="2019-02" db="EMBL/GenBank/DDBJ databases">
        <title>Closed genome of Sporomusa termitida DSM 4440.</title>
        <authorList>
            <person name="Poehlein A."/>
            <person name="Daniel R."/>
        </authorList>
    </citation>
    <scope>NUCLEOTIDE SEQUENCE [LARGE SCALE GENOMIC DNA]</scope>
    <source>
        <strain evidence="3 4">DSM 4440</strain>
    </source>
</reference>
<feature type="domain" description="CYTH" evidence="1">
    <location>
        <begin position="3"/>
        <end position="204"/>
    </location>
</feature>
<dbReference type="Gene3D" id="1.40.20.10">
    <property type="entry name" value="CHAD domain"/>
    <property type="match status" value="1"/>
</dbReference>
<protein>
    <submittedName>
        <fullName evidence="3">CHAD domain protein</fullName>
    </submittedName>
</protein>
<dbReference type="InterPro" id="IPR023577">
    <property type="entry name" value="CYTH_domain"/>
</dbReference>
<dbReference type="SMART" id="SM00880">
    <property type="entry name" value="CHAD"/>
    <property type="match status" value="1"/>
</dbReference>
<proteinExistence type="predicted"/>
<gene>
    <name evidence="3" type="ORF">SPTER_48310</name>
</gene>
<organism evidence="3 4">
    <name type="scientific">Sporomusa termitida</name>
    <dbReference type="NCBI Taxonomy" id="2377"/>
    <lineage>
        <taxon>Bacteria</taxon>
        <taxon>Bacillati</taxon>
        <taxon>Bacillota</taxon>
        <taxon>Negativicutes</taxon>
        <taxon>Selenomonadales</taxon>
        <taxon>Sporomusaceae</taxon>
        <taxon>Sporomusa</taxon>
    </lineage>
</organism>
<dbReference type="InterPro" id="IPR038186">
    <property type="entry name" value="CHAD_dom_sf"/>
</dbReference>
<dbReference type="Pfam" id="PF05235">
    <property type="entry name" value="CHAD"/>
    <property type="match status" value="1"/>
</dbReference>
<dbReference type="PROSITE" id="PS51708">
    <property type="entry name" value="CHAD"/>
    <property type="match status" value="1"/>
</dbReference>
<dbReference type="InterPro" id="IPR039013">
    <property type="entry name" value="YgiF"/>
</dbReference>
<dbReference type="EMBL" id="CP036259">
    <property type="protein sequence ID" value="QDR83347.1"/>
    <property type="molecule type" value="Genomic_DNA"/>
</dbReference>
<evidence type="ECO:0000313" key="4">
    <source>
        <dbReference type="Proteomes" id="UP000320776"/>
    </source>
</evidence>
<dbReference type="Proteomes" id="UP000320776">
    <property type="component" value="Chromosome"/>
</dbReference>
<dbReference type="GO" id="GO:0050355">
    <property type="term" value="F:inorganic triphosphate phosphatase activity"/>
    <property type="evidence" value="ECO:0007669"/>
    <property type="project" value="InterPro"/>
</dbReference>
<name>A0A517E164_9FIRM</name>
<dbReference type="AlphaFoldDB" id="A0A517E164"/>